<dbReference type="PROSITE" id="PS51257">
    <property type="entry name" value="PROKAR_LIPOPROTEIN"/>
    <property type="match status" value="1"/>
</dbReference>
<evidence type="ECO:0000256" key="1">
    <source>
        <dbReference type="SAM" id="SignalP"/>
    </source>
</evidence>
<keyword evidence="3" id="KW-1185">Reference proteome</keyword>
<evidence type="ECO:0008006" key="4">
    <source>
        <dbReference type="Google" id="ProtNLM"/>
    </source>
</evidence>
<dbReference type="RefSeq" id="WP_181582836.1">
    <property type="nucleotide sequence ID" value="NZ_CP059399.1"/>
</dbReference>
<dbReference type="Proteomes" id="UP000515512">
    <property type="component" value="Chromosome"/>
</dbReference>
<name>A0A7D6Z331_9NOCA</name>
<proteinExistence type="predicted"/>
<accession>A0A7D6Z331</accession>
<keyword evidence="1" id="KW-0732">Signal</keyword>
<reference evidence="2 3" key="1">
    <citation type="submission" date="2020-07" db="EMBL/GenBank/DDBJ databases">
        <authorList>
            <person name="Zhuang K."/>
            <person name="Ran Y."/>
        </authorList>
    </citation>
    <scope>NUCLEOTIDE SEQUENCE [LARGE SCALE GENOMIC DNA]</scope>
    <source>
        <strain evidence="2 3">WCH-YHL-001</strain>
    </source>
</reference>
<evidence type="ECO:0000313" key="2">
    <source>
        <dbReference type="EMBL" id="QLY31646.1"/>
    </source>
</evidence>
<evidence type="ECO:0000313" key="3">
    <source>
        <dbReference type="Proteomes" id="UP000515512"/>
    </source>
</evidence>
<feature type="signal peptide" evidence="1">
    <location>
        <begin position="1"/>
        <end position="23"/>
    </location>
</feature>
<protein>
    <recommendedName>
        <fullName evidence="4">Pyridine nucleotide-disulfide oxidoreductase</fullName>
    </recommendedName>
</protein>
<dbReference type="AlphaFoldDB" id="A0A7D6Z331"/>
<dbReference type="EMBL" id="CP059399">
    <property type="protein sequence ID" value="QLY31646.1"/>
    <property type="molecule type" value="Genomic_DNA"/>
</dbReference>
<gene>
    <name evidence="2" type="ORF">H0264_04775</name>
</gene>
<organism evidence="2 3">
    <name type="scientific">Nocardia huaxiensis</name>
    <dbReference type="NCBI Taxonomy" id="2755382"/>
    <lineage>
        <taxon>Bacteria</taxon>
        <taxon>Bacillati</taxon>
        <taxon>Actinomycetota</taxon>
        <taxon>Actinomycetes</taxon>
        <taxon>Mycobacteriales</taxon>
        <taxon>Nocardiaceae</taxon>
        <taxon>Nocardia</taxon>
    </lineage>
</organism>
<sequence length="172" mass="18237">MKFAGTRLITRLVLALVAVAALAVTGCSMIKDASKSDTAKAAVGDCINVLEGASAKTEPVDCSSEKAVYKVMQVFDKSTTCKDEYTSYEETLNGGTTAFLCLAPNFKEGACYNENQSTGYKYVACTAPDASFKVTKRIDGQADEFLCDATSALGFRMIPDPATTFCLGKPTA</sequence>
<dbReference type="KEGG" id="nhu:H0264_04775"/>
<feature type="chain" id="PRO_5027634992" description="Pyridine nucleotide-disulfide oxidoreductase" evidence="1">
    <location>
        <begin position="24"/>
        <end position="172"/>
    </location>
</feature>